<dbReference type="EMBL" id="BMAT01010610">
    <property type="protein sequence ID" value="GFS28084.1"/>
    <property type="molecule type" value="Genomic_DNA"/>
</dbReference>
<evidence type="ECO:0000313" key="5">
    <source>
        <dbReference type="Proteomes" id="UP000762676"/>
    </source>
</evidence>
<keyword evidence="1 3" id="KW-0853">WD repeat</keyword>
<dbReference type="PROSITE" id="PS50082">
    <property type="entry name" value="WD_REPEATS_2"/>
    <property type="match status" value="1"/>
</dbReference>
<accession>A0AAV4JZG7</accession>
<dbReference type="InterPro" id="IPR001680">
    <property type="entry name" value="WD40_rpt"/>
</dbReference>
<evidence type="ECO:0000256" key="3">
    <source>
        <dbReference type="PROSITE-ProRule" id="PRU00221"/>
    </source>
</evidence>
<protein>
    <submittedName>
        <fullName evidence="4">WD-40 repeat-containing protein</fullName>
    </submittedName>
</protein>
<proteinExistence type="predicted"/>
<dbReference type="SUPFAM" id="SSF50978">
    <property type="entry name" value="WD40 repeat-like"/>
    <property type="match status" value="1"/>
</dbReference>
<keyword evidence="5" id="KW-1185">Reference proteome</keyword>
<name>A0AAV4JZG7_9GAST</name>
<reference evidence="4 5" key="1">
    <citation type="journal article" date="2021" name="Elife">
        <title>Chloroplast acquisition without the gene transfer in kleptoplastic sea slugs, Plakobranchus ocellatus.</title>
        <authorList>
            <person name="Maeda T."/>
            <person name="Takahashi S."/>
            <person name="Yoshida T."/>
            <person name="Shimamura S."/>
            <person name="Takaki Y."/>
            <person name="Nagai Y."/>
            <person name="Toyoda A."/>
            <person name="Suzuki Y."/>
            <person name="Arimoto A."/>
            <person name="Ishii H."/>
            <person name="Satoh N."/>
            <person name="Nishiyama T."/>
            <person name="Hasebe M."/>
            <person name="Maruyama T."/>
            <person name="Minagawa J."/>
            <person name="Obokata J."/>
            <person name="Shigenobu S."/>
        </authorList>
    </citation>
    <scope>NUCLEOTIDE SEQUENCE [LARGE SCALE GENOMIC DNA]</scope>
</reference>
<dbReference type="PROSITE" id="PS50294">
    <property type="entry name" value="WD_REPEATS_REGION"/>
    <property type="match status" value="1"/>
</dbReference>
<gene>
    <name evidence="4" type="ORF">ElyMa_005333900</name>
</gene>
<comment type="caution">
    <text evidence="4">The sequence shown here is derived from an EMBL/GenBank/DDBJ whole genome shotgun (WGS) entry which is preliminary data.</text>
</comment>
<dbReference type="PANTHER" id="PTHR19848">
    <property type="entry name" value="WD40 REPEAT PROTEIN"/>
    <property type="match status" value="1"/>
</dbReference>
<dbReference type="InterPro" id="IPR015943">
    <property type="entry name" value="WD40/YVTN_repeat-like_dom_sf"/>
</dbReference>
<dbReference type="AlphaFoldDB" id="A0AAV4JZG7"/>
<dbReference type="PANTHER" id="PTHR19848:SF8">
    <property type="entry name" value="F-BOX AND WD REPEAT DOMAIN CONTAINING 7"/>
    <property type="match status" value="1"/>
</dbReference>
<evidence type="ECO:0000256" key="2">
    <source>
        <dbReference type="ARBA" id="ARBA00022737"/>
    </source>
</evidence>
<dbReference type="Gene3D" id="2.130.10.10">
    <property type="entry name" value="YVTN repeat-like/Quinoprotein amine dehydrogenase"/>
    <property type="match status" value="1"/>
</dbReference>
<organism evidence="4 5">
    <name type="scientific">Elysia marginata</name>
    <dbReference type="NCBI Taxonomy" id="1093978"/>
    <lineage>
        <taxon>Eukaryota</taxon>
        <taxon>Metazoa</taxon>
        <taxon>Spiralia</taxon>
        <taxon>Lophotrochozoa</taxon>
        <taxon>Mollusca</taxon>
        <taxon>Gastropoda</taxon>
        <taxon>Heterobranchia</taxon>
        <taxon>Euthyneura</taxon>
        <taxon>Panpulmonata</taxon>
        <taxon>Sacoglossa</taxon>
        <taxon>Placobranchoidea</taxon>
        <taxon>Plakobranchidae</taxon>
        <taxon>Elysia</taxon>
    </lineage>
</organism>
<keyword evidence="2" id="KW-0677">Repeat</keyword>
<dbReference type="Pfam" id="PF00400">
    <property type="entry name" value="WD40"/>
    <property type="match status" value="2"/>
</dbReference>
<sequence length="172" mass="18944">MVQSSSITCLTFTWDNKRLLTGGYRSIYIWNVGASNEDLPPEAWGQLEVKLTRHTNFVTCLQLVMEDRFLITASVDKSIVLWSMKTRTALSVFRYHCAIYNMQAAPDLSTIAFVPERSSTAAVLTLNRAALQALSGIPTVPVPVKVKKAQAVALSFSSQQVTTKTSTACIIL</sequence>
<evidence type="ECO:0000256" key="1">
    <source>
        <dbReference type="ARBA" id="ARBA00022574"/>
    </source>
</evidence>
<dbReference type="Proteomes" id="UP000762676">
    <property type="component" value="Unassembled WGS sequence"/>
</dbReference>
<evidence type="ECO:0000313" key="4">
    <source>
        <dbReference type="EMBL" id="GFS28084.1"/>
    </source>
</evidence>
<feature type="repeat" description="WD" evidence="3">
    <location>
        <begin position="51"/>
        <end position="92"/>
    </location>
</feature>
<dbReference type="InterPro" id="IPR036322">
    <property type="entry name" value="WD40_repeat_dom_sf"/>
</dbReference>